<accession>A0ABV7SUB5</accession>
<feature type="signal peptide" evidence="1">
    <location>
        <begin position="1"/>
        <end position="21"/>
    </location>
</feature>
<dbReference type="EMBL" id="JBHRXP010000004">
    <property type="protein sequence ID" value="MFC3580589.1"/>
    <property type="molecule type" value="Genomic_DNA"/>
</dbReference>
<reference evidence="3" key="1">
    <citation type="journal article" date="2019" name="Int. J. Syst. Evol. Microbiol.">
        <title>The Global Catalogue of Microorganisms (GCM) 10K type strain sequencing project: providing services to taxonomists for standard genome sequencing and annotation.</title>
        <authorList>
            <consortium name="The Broad Institute Genomics Platform"/>
            <consortium name="The Broad Institute Genome Sequencing Center for Infectious Disease"/>
            <person name="Wu L."/>
            <person name="Ma J."/>
        </authorList>
    </citation>
    <scope>NUCLEOTIDE SEQUENCE [LARGE SCALE GENOMIC DNA]</scope>
    <source>
        <strain evidence="3">KCTC 42739</strain>
    </source>
</reference>
<evidence type="ECO:0000256" key="1">
    <source>
        <dbReference type="SAM" id="SignalP"/>
    </source>
</evidence>
<keyword evidence="3" id="KW-1185">Reference proteome</keyword>
<organism evidence="2 3">
    <name type="scientific">Sphingomonas hylomeconis</name>
    <dbReference type="NCBI Taxonomy" id="1395958"/>
    <lineage>
        <taxon>Bacteria</taxon>
        <taxon>Pseudomonadati</taxon>
        <taxon>Pseudomonadota</taxon>
        <taxon>Alphaproteobacteria</taxon>
        <taxon>Sphingomonadales</taxon>
        <taxon>Sphingomonadaceae</taxon>
        <taxon>Sphingomonas</taxon>
    </lineage>
</organism>
<keyword evidence="1" id="KW-0732">Signal</keyword>
<feature type="chain" id="PRO_5046949188" evidence="1">
    <location>
        <begin position="22"/>
        <end position="129"/>
    </location>
</feature>
<sequence length="129" mass="14328">MRPIHLIVGAALLCGAGMAEARTRLTPEQQLAKILDGRVAGKPVNCINLRNMQSTQIVDKTAIVYRDGRTLYVNRPAYADSLNDNDILVTRTYSSNLCSIDTVDLVDRGARFQRGFVSLSEFVPYTKPR</sequence>
<evidence type="ECO:0000313" key="3">
    <source>
        <dbReference type="Proteomes" id="UP001595713"/>
    </source>
</evidence>
<dbReference type="RefSeq" id="WP_261294840.1">
    <property type="nucleotide sequence ID" value="NZ_JANQBK010000011.1"/>
</dbReference>
<gene>
    <name evidence="2" type="ORF">ACFONA_10485</name>
</gene>
<comment type="caution">
    <text evidence="2">The sequence shown here is derived from an EMBL/GenBank/DDBJ whole genome shotgun (WGS) entry which is preliminary data.</text>
</comment>
<dbReference type="Proteomes" id="UP001595713">
    <property type="component" value="Unassembled WGS sequence"/>
</dbReference>
<name>A0ABV7SUB5_9SPHN</name>
<protein>
    <submittedName>
        <fullName evidence="2">Uncharacterized protein</fullName>
    </submittedName>
</protein>
<proteinExistence type="predicted"/>
<evidence type="ECO:0000313" key="2">
    <source>
        <dbReference type="EMBL" id="MFC3580589.1"/>
    </source>
</evidence>